<dbReference type="InterPro" id="IPR023387">
    <property type="entry name" value="DUF1653-like_dom"/>
</dbReference>
<proteinExistence type="predicted"/>
<dbReference type="InterPro" id="IPR037135">
    <property type="entry name" value="DUF1653-like_dom_sf"/>
</dbReference>
<accession>A0A3N9XHT9</accession>
<evidence type="ECO:0000259" key="1">
    <source>
        <dbReference type="Pfam" id="PF07866"/>
    </source>
</evidence>
<dbReference type="Gene3D" id="2.30.30.320">
    <property type="entry name" value="DUF1653-like domain"/>
    <property type="match status" value="1"/>
</dbReference>
<dbReference type="EMBL" id="QGSY01000110">
    <property type="protein sequence ID" value="RQX12611.1"/>
    <property type="molecule type" value="Genomic_DNA"/>
</dbReference>
<organism evidence="2 3">
    <name type="scientific">Micromonospora arida</name>
    <dbReference type="NCBI Taxonomy" id="2203715"/>
    <lineage>
        <taxon>Bacteria</taxon>
        <taxon>Bacillati</taxon>
        <taxon>Actinomycetota</taxon>
        <taxon>Actinomycetes</taxon>
        <taxon>Micromonosporales</taxon>
        <taxon>Micromonosporaceae</taxon>
        <taxon>Micromonospora</taxon>
    </lineage>
</organism>
<dbReference type="Proteomes" id="UP000266889">
    <property type="component" value="Unassembled WGS sequence"/>
</dbReference>
<evidence type="ECO:0000313" key="3">
    <source>
        <dbReference type="Proteomes" id="UP000266889"/>
    </source>
</evidence>
<gene>
    <name evidence="2" type="ORF">DLJ58_05350</name>
</gene>
<dbReference type="OrthoDB" id="371169at2"/>
<feature type="domain" description="DUF1653" evidence="1">
    <location>
        <begin position="8"/>
        <end position="66"/>
    </location>
</feature>
<sequence length="78" mass="8866">MRSMTESGIYRHYKGGLYEVFGVAEHTENGERFVVYTDALGRLWVRPQAMFDEVVKVAGLSQPRFRYLGRSGGDHVPS</sequence>
<reference evidence="2 3" key="1">
    <citation type="submission" date="2018-05" db="EMBL/GenBank/DDBJ databases">
        <title>Micromonospora from Atacama Desert.</title>
        <authorList>
            <person name="Carro L."/>
            <person name="Goodfellow M."/>
            <person name="Klenk H.-P."/>
        </authorList>
    </citation>
    <scope>NUCLEOTIDE SEQUENCE [LARGE SCALE GENOMIC DNA]</scope>
    <source>
        <strain evidence="2 3">LB32</strain>
    </source>
</reference>
<dbReference type="AlphaFoldDB" id="A0A3N9XHT9"/>
<dbReference type="Pfam" id="PF07866">
    <property type="entry name" value="DUF1653"/>
    <property type="match status" value="1"/>
</dbReference>
<comment type="caution">
    <text evidence="2">The sequence shown here is derived from an EMBL/GenBank/DDBJ whole genome shotgun (WGS) entry which is preliminary data.</text>
</comment>
<keyword evidence="3" id="KW-1185">Reference proteome</keyword>
<evidence type="ECO:0000313" key="2">
    <source>
        <dbReference type="EMBL" id="RQX12611.1"/>
    </source>
</evidence>
<protein>
    <submittedName>
        <fullName evidence="2">DUF1653 domain-containing protein</fullName>
    </submittedName>
</protein>
<name>A0A3N9XHT9_9ACTN</name>